<evidence type="ECO:0008006" key="5">
    <source>
        <dbReference type="Google" id="ProtNLM"/>
    </source>
</evidence>
<feature type="compositionally biased region" description="Low complexity" evidence="1">
    <location>
        <begin position="1"/>
        <end position="18"/>
    </location>
</feature>
<evidence type="ECO:0000313" key="4">
    <source>
        <dbReference type="Proteomes" id="UP000245590"/>
    </source>
</evidence>
<dbReference type="PANTHER" id="PTHR35335">
    <property type="entry name" value="UPF0716 PROTEIN FXSA"/>
    <property type="match status" value="1"/>
</dbReference>
<dbReference type="OrthoDB" id="4793445at2"/>
<sequence>MSSASSSSTPPRSTGAGSTRRSWRARLAPLLPFGVLLLGILEIALLILIGVKSSLWWALLIVVVGWIIGVALLIAAGQQSFSRARSLLRALRGTGDVQRHLSRPAFTVLAALCFFFPGVLTDVVGIILLITPIQRRTVEGLGLRSGSDSAHRVLYRRSSNGVIDGEIVVTPQKRDDASDAGSSPDGPPIITQG</sequence>
<keyword evidence="4" id="KW-1185">Reference proteome</keyword>
<feature type="region of interest" description="Disordered" evidence="1">
    <location>
        <begin position="171"/>
        <end position="193"/>
    </location>
</feature>
<name>A0A2U2RIT5_9MICO</name>
<evidence type="ECO:0000256" key="2">
    <source>
        <dbReference type="SAM" id="Phobius"/>
    </source>
</evidence>
<dbReference type="Pfam" id="PF04186">
    <property type="entry name" value="FxsA"/>
    <property type="match status" value="1"/>
</dbReference>
<dbReference type="PANTHER" id="PTHR35335:SF1">
    <property type="entry name" value="UPF0716 PROTEIN FXSA"/>
    <property type="match status" value="1"/>
</dbReference>
<keyword evidence="2" id="KW-0472">Membrane</keyword>
<dbReference type="NCBIfam" id="NF008528">
    <property type="entry name" value="PRK11463.1-2"/>
    <property type="match status" value="1"/>
</dbReference>
<feature type="transmembrane region" description="Helical" evidence="2">
    <location>
        <begin position="30"/>
        <end position="49"/>
    </location>
</feature>
<gene>
    <name evidence="3" type="ORF">DEO23_10805</name>
</gene>
<comment type="caution">
    <text evidence="3">The sequence shown here is derived from an EMBL/GenBank/DDBJ whole genome shotgun (WGS) entry which is preliminary data.</text>
</comment>
<accession>A0A2U2RIT5</accession>
<dbReference type="Proteomes" id="UP000245590">
    <property type="component" value="Unassembled WGS sequence"/>
</dbReference>
<feature type="transmembrane region" description="Helical" evidence="2">
    <location>
        <begin position="55"/>
        <end position="76"/>
    </location>
</feature>
<dbReference type="AlphaFoldDB" id="A0A2U2RIT5"/>
<feature type="transmembrane region" description="Helical" evidence="2">
    <location>
        <begin position="108"/>
        <end position="130"/>
    </location>
</feature>
<feature type="region of interest" description="Disordered" evidence="1">
    <location>
        <begin position="1"/>
        <end position="20"/>
    </location>
</feature>
<organism evidence="3 4">
    <name type="scientific">Brachybacterium endophyticum</name>
    <dbReference type="NCBI Taxonomy" id="2182385"/>
    <lineage>
        <taxon>Bacteria</taxon>
        <taxon>Bacillati</taxon>
        <taxon>Actinomycetota</taxon>
        <taxon>Actinomycetes</taxon>
        <taxon>Micrococcales</taxon>
        <taxon>Dermabacteraceae</taxon>
        <taxon>Brachybacterium</taxon>
    </lineage>
</organism>
<keyword evidence="2" id="KW-1133">Transmembrane helix</keyword>
<protein>
    <recommendedName>
        <fullName evidence="5">FxsA protein</fullName>
    </recommendedName>
</protein>
<dbReference type="GO" id="GO:0016020">
    <property type="term" value="C:membrane"/>
    <property type="evidence" value="ECO:0007669"/>
    <property type="project" value="InterPro"/>
</dbReference>
<keyword evidence="2" id="KW-0812">Transmembrane</keyword>
<evidence type="ECO:0000256" key="1">
    <source>
        <dbReference type="SAM" id="MobiDB-lite"/>
    </source>
</evidence>
<proteinExistence type="predicted"/>
<dbReference type="EMBL" id="QFKX01000004">
    <property type="protein sequence ID" value="PWH05694.1"/>
    <property type="molecule type" value="Genomic_DNA"/>
</dbReference>
<evidence type="ECO:0000313" key="3">
    <source>
        <dbReference type="EMBL" id="PWH05694.1"/>
    </source>
</evidence>
<dbReference type="RefSeq" id="WP_109276050.1">
    <property type="nucleotide sequence ID" value="NZ_QFKX01000004.1"/>
</dbReference>
<reference evidence="3 4" key="1">
    <citation type="submission" date="2018-05" db="EMBL/GenBank/DDBJ databases">
        <title>Brachybacterium sp. M1HQ-2T, whole genome shotgun sequence.</title>
        <authorList>
            <person name="Tuo L."/>
        </authorList>
    </citation>
    <scope>NUCLEOTIDE SEQUENCE [LARGE SCALE GENOMIC DNA]</scope>
    <source>
        <strain evidence="3 4">M1HQ-2</strain>
    </source>
</reference>
<dbReference type="InterPro" id="IPR007313">
    <property type="entry name" value="FxsA"/>
</dbReference>